<reference evidence="1 2" key="1">
    <citation type="journal article" date="2013" name="Int. J. Syst. Evol. Microbiol.">
        <title>Comamonas guangdongensis sp. nov., isolated from subterranean forest sediment, and emended description of the genus Comamonas.</title>
        <authorList>
            <person name="Zhang J."/>
            <person name="Wang Y."/>
            <person name="Zhou S."/>
            <person name="Wu C."/>
            <person name="He J."/>
            <person name="Li F."/>
        </authorList>
    </citation>
    <scope>NUCLEOTIDE SEQUENCE [LARGE SCALE GENOMIC DNA]</scope>
    <source>
        <strain evidence="1 2">CCTCC AB2011133</strain>
    </source>
</reference>
<keyword evidence="2" id="KW-1185">Reference proteome</keyword>
<evidence type="ECO:0008006" key="3">
    <source>
        <dbReference type="Google" id="ProtNLM"/>
    </source>
</evidence>
<evidence type="ECO:0000313" key="2">
    <source>
        <dbReference type="Proteomes" id="UP001561046"/>
    </source>
</evidence>
<dbReference type="Proteomes" id="UP001561046">
    <property type="component" value="Unassembled WGS sequence"/>
</dbReference>
<dbReference type="RefSeq" id="WP_369337445.1">
    <property type="nucleotide sequence ID" value="NZ_JBFYGN010000004.1"/>
</dbReference>
<protein>
    <recommendedName>
        <fullName evidence="3">Flagellar protein FlgJ N-terminal domain-containing protein</fullName>
    </recommendedName>
</protein>
<name>A0ABV3ZRZ7_9BURK</name>
<evidence type="ECO:0000313" key="1">
    <source>
        <dbReference type="EMBL" id="MEX8192235.1"/>
    </source>
</evidence>
<sequence length="117" mass="11804">MDLAPTSSPLEAAAGAAVTASHGPAVASAAETAQRLSAAAVKFESFFVAQMLKQMRQTTAALADSGSAINDRVNDSALSLAEQSVADSLAGHRAFGIADVLVRQMLPASSAATRTST</sequence>
<proteinExistence type="predicted"/>
<dbReference type="EMBL" id="JBFYGN010000004">
    <property type="protein sequence ID" value="MEX8192235.1"/>
    <property type="molecule type" value="Genomic_DNA"/>
</dbReference>
<comment type="caution">
    <text evidence="1">The sequence shown here is derived from an EMBL/GenBank/DDBJ whole genome shotgun (WGS) entry which is preliminary data.</text>
</comment>
<organism evidence="1 2">
    <name type="scientific">Comamonas guangdongensis</name>
    <dbReference type="NCBI Taxonomy" id="510515"/>
    <lineage>
        <taxon>Bacteria</taxon>
        <taxon>Pseudomonadati</taxon>
        <taxon>Pseudomonadota</taxon>
        <taxon>Betaproteobacteria</taxon>
        <taxon>Burkholderiales</taxon>
        <taxon>Comamonadaceae</taxon>
        <taxon>Comamonas</taxon>
    </lineage>
</organism>
<gene>
    <name evidence="1" type="ORF">AB6724_05215</name>
</gene>
<accession>A0ABV3ZRZ7</accession>